<sequence length="417" mass="44715">MRISSLQVFQNGVRNIQTGQSNIANLQNQISTGKKLISPADDPVAAAQILKLQRELTATQTYNENITVSERRLSLEEQTLQQIQDASNRVRELAIQANNGTLTDADRKGIAGEIREMQTFIQGLMNTRDAQGEYLFAGARGKTQPFSNDGTGVYSYNGDNETRLIQVGPEVFTQSTDSGQEIFQTIQVAAANAQAPVPAGYSVSVSEPEVFRNYINSNGRSDLTLEVVAGTNPGDPATYTLLDSDGNPVKGTSGTDITGTIPSGSAPVTLDLELEIGLSFSVTPPAGGSGTTDDLVFTPDVPRRNILTSIENLIVSLEAGGTADEVNQAVTTALDELEQAQGGIISAQTQMGGRLSALENQRTINEDFEIFTKSALSNLEDLDYAEAISAFSFQEVALQAAQQTFARVNNMSLFNFL</sequence>
<gene>
    <name evidence="8" type="primary">flgL</name>
    <name evidence="8" type="ORF">DV711_07255</name>
</gene>
<proteinExistence type="inferred from homology"/>
<evidence type="ECO:0000256" key="3">
    <source>
        <dbReference type="ARBA" id="ARBA00005709"/>
    </source>
</evidence>
<evidence type="ECO:0000256" key="2">
    <source>
        <dbReference type="ARBA" id="ARBA00004613"/>
    </source>
</evidence>
<dbReference type="InterPro" id="IPR001029">
    <property type="entry name" value="Flagellin_N"/>
</dbReference>
<name>A0A369WSD4_9GAMM</name>
<keyword evidence="9" id="KW-1185">Reference proteome</keyword>
<dbReference type="Proteomes" id="UP000253769">
    <property type="component" value="Unassembled WGS sequence"/>
</dbReference>
<dbReference type="SUPFAM" id="SSF64518">
    <property type="entry name" value="Phase 1 flagellin"/>
    <property type="match status" value="1"/>
</dbReference>
<comment type="caution">
    <text evidence="8">The sequence shown here is derived from an EMBL/GenBank/DDBJ whole genome shotgun (WGS) entry which is preliminary data.</text>
</comment>
<keyword evidence="4" id="KW-0964">Secreted</keyword>
<reference evidence="8 9" key="1">
    <citation type="submission" date="2018-07" db="EMBL/GenBank/DDBJ databases">
        <title>Motiliproteus coralliicola sp. nov., a bacterium isolated from Coral.</title>
        <authorList>
            <person name="Wang G."/>
        </authorList>
    </citation>
    <scope>NUCLEOTIDE SEQUENCE [LARGE SCALE GENOMIC DNA]</scope>
    <source>
        <strain evidence="8 9">C34</strain>
    </source>
</reference>
<keyword evidence="8" id="KW-0969">Cilium</keyword>
<dbReference type="GO" id="GO:0005198">
    <property type="term" value="F:structural molecule activity"/>
    <property type="evidence" value="ECO:0007669"/>
    <property type="project" value="InterPro"/>
</dbReference>
<comment type="similarity">
    <text evidence="3">Belongs to the bacterial flagellin family.</text>
</comment>
<keyword evidence="8" id="KW-0282">Flagellum</keyword>
<evidence type="ECO:0000259" key="7">
    <source>
        <dbReference type="Pfam" id="PF00700"/>
    </source>
</evidence>
<evidence type="ECO:0000259" key="6">
    <source>
        <dbReference type="Pfam" id="PF00669"/>
    </source>
</evidence>
<evidence type="ECO:0000313" key="9">
    <source>
        <dbReference type="Proteomes" id="UP000253769"/>
    </source>
</evidence>
<dbReference type="InterPro" id="IPR046358">
    <property type="entry name" value="Flagellin_C"/>
</dbReference>
<dbReference type="InterPro" id="IPR013384">
    <property type="entry name" value="Flagell_FlgL"/>
</dbReference>
<dbReference type="NCBIfam" id="TIGR02550">
    <property type="entry name" value="flagell_flgL"/>
    <property type="match status" value="1"/>
</dbReference>
<dbReference type="PANTHER" id="PTHR42792:SF1">
    <property type="entry name" value="FLAGELLAR HOOK-ASSOCIATED PROTEIN 3"/>
    <property type="match status" value="1"/>
</dbReference>
<keyword evidence="8" id="KW-0966">Cell projection</keyword>
<feature type="domain" description="Flagellin N-terminal" evidence="6">
    <location>
        <begin position="3"/>
        <end position="139"/>
    </location>
</feature>
<dbReference type="Pfam" id="PF00669">
    <property type="entry name" value="Flagellin_N"/>
    <property type="match status" value="1"/>
</dbReference>
<evidence type="ECO:0000313" key="8">
    <source>
        <dbReference type="EMBL" id="RDE22395.1"/>
    </source>
</evidence>
<dbReference type="AlphaFoldDB" id="A0A369WSD4"/>
<comment type="subcellular location">
    <subcellularLocation>
        <location evidence="1">Bacterial flagellum</location>
    </subcellularLocation>
    <subcellularLocation>
        <location evidence="2">Secreted</location>
    </subcellularLocation>
</comment>
<accession>A0A369WSD4</accession>
<protein>
    <submittedName>
        <fullName evidence="8">Flagellar hook-associated protein 3</fullName>
    </submittedName>
</protein>
<organism evidence="8 9">
    <name type="scientific">Motiliproteus coralliicola</name>
    <dbReference type="NCBI Taxonomy" id="2283196"/>
    <lineage>
        <taxon>Bacteria</taxon>
        <taxon>Pseudomonadati</taxon>
        <taxon>Pseudomonadota</taxon>
        <taxon>Gammaproteobacteria</taxon>
        <taxon>Oceanospirillales</taxon>
        <taxon>Oceanospirillaceae</taxon>
        <taxon>Motiliproteus</taxon>
    </lineage>
</organism>
<keyword evidence="5" id="KW-0975">Bacterial flagellum</keyword>
<dbReference type="PANTHER" id="PTHR42792">
    <property type="entry name" value="FLAGELLIN"/>
    <property type="match status" value="1"/>
</dbReference>
<dbReference type="OrthoDB" id="9768249at2"/>
<dbReference type="GO" id="GO:0005576">
    <property type="term" value="C:extracellular region"/>
    <property type="evidence" value="ECO:0007669"/>
    <property type="project" value="UniProtKB-SubCell"/>
</dbReference>
<dbReference type="Gene3D" id="1.20.1330.10">
    <property type="entry name" value="f41 fragment of flagellin, N-terminal domain"/>
    <property type="match status" value="2"/>
</dbReference>
<dbReference type="InterPro" id="IPR001492">
    <property type="entry name" value="Flagellin"/>
</dbReference>
<dbReference type="EMBL" id="QQOH01000002">
    <property type="protein sequence ID" value="RDE22395.1"/>
    <property type="molecule type" value="Genomic_DNA"/>
</dbReference>
<dbReference type="GO" id="GO:0071973">
    <property type="term" value="P:bacterial-type flagellum-dependent cell motility"/>
    <property type="evidence" value="ECO:0007669"/>
    <property type="project" value="InterPro"/>
</dbReference>
<evidence type="ECO:0000256" key="5">
    <source>
        <dbReference type="ARBA" id="ARBA00023143"/>
    </source>
</evidence>
<dbReference type="RefSeq" id="WP_114695020.1">
    <property type="nucleotide sequence ID" value="NZ_QQOH01000002.1"/>
</dbReference>
<dbReference type="GO" id="GO:0009424">
    <property type="term" value="C:bacterial-type flagellum hook"/>
    <property type="evidence" value="ECO:0007669"/>
    <property type="project" value="InterPro"/>
</dbReference>
<dbReference type="Pfam" id="PF00700">
    <property type="entry name" value="Flagellin_C"/>
    <property type="match status" value="1"/>
</dbReference>
<evidence type="ECO:0000256" key="4">
    <source>
        <dbReference type="ARBA" id="ARBA00022525"/>
    </source>
</evidence>
<evidence type="ECO:0000256" key="1">
    <source>
        <dbReference type="ARBA" id="ARBA00004365"/>
    </source>
</evidence>
<feature type="domain" description="Flagellin C-terminal" evidence="7">
    <location>
        <begin position="329"/>
        <end position="417"/>
    </location>
</feature>